<protein>
    <submittedName>
        <fullName evidence="1 2">Rrf2 family transcriptional regulator</fullName>
    </submittedName>
</protein>
<dbReference type="PANTHER" id="PTHR33221:SF2">
    <property type="entry name" value="TRANSCRIPTIONAL REGULATOR"/>
    <property type="match status" value="1"/>
</dbReference>
<name>A0A0S2W660_9FIRM</name>
<dbReference type="PROSITE" id="PS51197">
    <property type="entry name" value="HTH_RRF2_2"/>
    <property type="match status" value="1"/>
</dbReference>
<dbReference type="InterPro" id="IPR036390">
    <property type="entry name" value="WH_DNA-bd_sf"/>
</dbReference>
<dbReference type="GO" id="GO:0003700">
    <property type="term" value="F:DNA-binding transcription factor activity"/>
    <property type="evidence" value="ECO:0007669"/>
    <property type="project" value="TreeGrafter"/>
</dbReference>
<dbReference type="AlphaFoldDB" id="A0A0S2W660"/>
<dbReference type="KEGG" id="ibu:IB211_02392c"/>
<dbReference type="Gene3D" id="1.10.10.10">
    <property type="entry name" value="Winged helix-like DNA-binding domain superfamily/Winged helix DNA-binding domain"/>
    <property type="match status" value="1"/>
</dbReference>
<proteinExistence type="predicted"/>
<dbReference type="NCBIfam" id="TIGR00738">
    <property type="entry name" value="rrf2_super"/>
    <property type="match status" value="1"/>
</dbReference>
<dbReference type="CDD" id="cd00090">
    <property type="entry name" value="HTH_ARSR"/>
    <property type="match status" value="1"/>
</dbReference>
<reference evidence="1 3" key="1">
    <citation type="journal article" date="2015" name="Nat. Commun.">
        <title>Production of butyrate from lysine and the Amadori product fructoselysine by a human gut commensal.</title>
        <authorList>
            <person name="Bui T.P."/>
            <person name="Ritari J."/>
            <person name="Boeren S."/>
            <person name="de Waard P."/>
            <person name="Plugge C.M."/>
            <person name="de Vos W.M."/>
        </authorList>
    </citation>
    <scope>NUCLEOTIDE SEQUENCE [LARGE SCALE GENOMIC DNA]</scope>
    <source>
        <strain evidence="1 3">AF211</strain>
    </source>
</reference>
<accession>A0A0S2W660</accession>
<dbReference type="Pfam" id="PF02082">
    <property type="entry name" value="Rrf2"/>
    <property type="match status" value="1"/>
</dbReference>
<dbReference type="InterPro" id="IPR036388">
    <property type="entry name" value="WH-like_DNA-bd_sf"/>
</dbReference>
<dbReference type="Proteomes" id="UP000245778">
    <property type="component" value="Unassembled WGS sequence"/>
</dbReference>
<evidence type="ECO:0000313" key="1">
    <source>
        <dbReference type="EMBL" id="ALP94783.1"/>
    </source>
</evidence>
<dbReference type="EMBL" id="CP011307">
    <property type="protein sequence ID" value="ALP94783.1"/>
    <property type="molecule type" value="Genomic_DNA"/>
</dbReference>
<keyword evidence="3" id="KW-1185">Reference proteome</keyword>
<dbReference type="InterPro" id="IPR000944">
    <property type="entry name" value="Tscrpt_reg_Rrf2"/>
</dbReference>
<evidence type="ECO:0000313" key="4">
    <source>
        <dbReference type="Proteomes" id="UP000245778"/>
    </source>
</evidence>
<dbReference type="GO" id="GO:0005829">
    <property type="term" value="C:cytosol"/>
    <property type="evidence" value="ECO:0007669"/>
    <property type="project" value="TreeGrafter"/>
</dbReference>
<gene>
    <name evidence="2" type="ORF">C7373_106166</name>
    <name evidence="1" type="ORF">IB211_02392c</name>
</gene>
<dbReference type="InterPro" id="IPR011991">
    <property type="entry name" value="ArsR-like_HTH"/>
</dbReference>
<dbReference type="EMBL" id="QEKK01000006">
    <property type="protein sequence ID" value="PVY48658.1"/>
    <property type="molecule type" value="Genomic_DNA"/>
</dbReference>
<sequence>MWEYENCTKFIKINLTTTIHIAMMALEQNGNGDTGEGCGVLITRETDYALRVLRALSEGEQLTAGDISEQQMVPKPFAYKIIKKLSKAGFVRITRGADGGCRLAVGLDKVTLYDLMAAMEEDSAVIACMEPGYSCPWREAHGGCMVHCRLGLVQQRLHEELRGHTLQELIFGTAAE</sequence>
<dbReference type="PANTHER" id="PTHR33221">
    <property type="entry name" value="WINGED HELIX-TURN-HELIX TRANSCRIPTIONAL REGULATOR, RRF2 FAMILY"/>
    <property type="match status" value="1"/>
</dbReference>
<reference evidence="3" key="2">
    <citation type="submission" date="2015-04" db="EMBL/GenBank/DDBJ databases">
        <title>A butyrogenic pathway from the amino acid lysine in a human gut commensal.</title>
        <authorList>
            <person name="de Vos W.M."/>
            <person name="Bui N.T.P."/>
            <person name="Plugge C.M."/>
            <person name="Ritari J."/>
        </authorList>
    </citation>
    <scope>NUCLEOTIDE SEQUENCE [LARGE SCALE GENOMIC DNA]</scope>
    <source>
        <strain evidence="3">AF211</strain>
    </source>
</reference>
<dbReference type="SUPFAM" id="SSF46785">
    <property type="entry name" value="Winged helix' DNA-binding domain"/>
    <property type="match status" value="1"/>
</dbReference>
<evidence type="ECO:0000313" key="3">
    <source>
        <dbReference type="Proteomes" id="UP000064844"/>
    </source>
</evidence>
<dbReference type="STRING" id="1297617.IB211_02392c"/>
<organism evidence="1 3">
    <name type="scientific">Intestinimonas butyriciproducens</name>
    <dbReference type="NCBI Taxonomy" id="1297617"/>
    <lineage>
        <taxon>Bacteria</taxon>
        <taxon>Bacillati</taxon>
        <taxon>Bacillota</taxon>
        <taxon>Clostridia</taxon>
        <taxon>Eubacteriales</taxon>
        <taxon>Intestinimonas</taxon>
    </lineage>
</organism>
<reference evidence="2 4" key="3">
    <citation type="submission" date="2018-04" db="EMBL/GenBank/DDBJ databases">
        <title>Genomic Encyclopedia of Type Strains, Phase IV (KMG-IV): sequencing the most valuable type-strain genomes for metagenomic binning, comparative biology and taxonomic classification.</title>
        <authorList>
            <person name="Goeker M."/>
        </authorList>
    </citation>
    <scope>NUCLEOTIDE SEQUENCE [LARGE SCALE GENOMIC DNA]</scope>
    <source>
        <strain evidence="2 4">DSM 26588</strain>
    </source>
</reference>
<evidence type="ECO:0000313" key="2">
    <source>
        <dbReference type="EMBL" id="PVY48658.1"/>
    </source>
</evidence>
<dbReference type="Proteomes" id="UP000064844">
    <property type="component" value="Chromosome"/>
</dbReference>
<dbReference type="PATRIC" id="fig|1297617.4.peg.2464"/>
<dbReference type="eggNOG" id="COG1959">
    <property type="taxonomic scope" value="Bacteria"/>
</dbReference>